<keyword evidence="2" id="KW-0238">DNA-binding</keyword>
<evidence type="ECO:0000256" key="1">
    <source>
        <dbReference type="ARBA" id="ARBA00023015"/>
    </source>
</evidence>
<dbReference type="InterPro" id="IPR016032">
    <property type="entry name" value="Sig_transdc_resp-reg_C-effctor"/>
</dbReference>
<evidence type="ECO:0000313" key="6">
    <source>
        <dbReference type="Proteomes" id="UP001327459"/>
    </source>
</evidence>
<dbReference type="Proteomes" id="UP001327459">
    <property type="component" value="Chromosome"/>
</dbReference>
<accession>A0ABZ0YY72</accession>
<evidence type="ECO:0000259" key="4">
    <source>
        <dbReference type="PROSITE" id="PS50043"/>
    </source>
</evidence>
<keyword evidence="1" id="KW-0805">Transcription regulation</keyword>
<dbReference type="PANTHER" id="PTHR44688">
    <property type="entry name" value="DNA-BINDING TRANSCRIPTIONAL ACTIVATOR DEVR_DOSR"/>
    <property type="match status" value="1"/>
</dbReference>
<dbReference type="InterPro" id="IPR000792">
    <property type="entry name" value="Tscrpt_reg_LuxR_C"/>
</dbReference>
<dbReference type="CDD" id="cd06170">
    <property type="entry name" value="LuxR_C_like"/>
    <property type="match status" value="1"/>
</dbReference>
<proteinExistence type="predicted"/>
<dbReference type="EMBL" id="CP140153">
    <property type="protein sequence ID" value="WQH17128.1"/>
    <property type="molecule type" value="Genomic_DNA"/>
</dbReference>
<gene>
    <name evidence="5" type="ORF">SR882_04285</name>
</gene>
<evidence type="ECO:0000313" key="5">
    <source>
        <dbReference type="EMBL" id="WQH17128.1"/>
    </source>
</evidence>
<evidence type="ECO:0000256" key="3">
    <source>
        <dbReference type="ARBA" id="ARBA00023163"/>
    </source>
</evidence>
<reference evidence="5 6" key="1">
    <citation type="submission" date="2023-11" db="EMBL/GenBank/DDBJ databases">
        <title>MicrobeMod: A computational toolkit for identifying prokaryotic methylation and restriction-modification with nanopore sequencing.</title>
        <authorList>
            <person name="Crits-Christoph A."/>
            <person name="Kang S.C."/>
            <person name="Lee H."/>
            <person name="Ostrov N."/>
        </authorList>
    </citation>
    <scope>NUCLEOTIDE SEQUENCE [LARGE SCALE GENOMIC DNA]</scope>
    <source>
        <strain evidence="5 6">ATCC 49870</strain>
    </source>
</reference>
<dbReference type="PROSITE" id="PS50043">
    <property type="entry name" value="HTH_LUXR_2"/>
    <property type="match status" value="1"/>
</dbReference>
<dbReference type="InterPro" id="IPR036388">
    <property type="entry name" value="WH-like_DNA-bd_sf"/>
</dbReference>
<dbReference type="Pfam" id="PF00196">
    <property type="entry name" value="GerE"/>
    <property type="match status" value="1"/>
</dbReference>
<name>A0ABZ0YY72_9GAMM</name>
<dbReference type="SUPFAM" id="SSF46894">
    <property type="entry name" value="C-terminal effector domain of the bipartite response regulators"/>
    <property type="match status" value="1"/>
</dbReference>
<keyword evidence="6" id="KW-1185">Reference proteome</keyword>
<dbReference type="PRINTS" id="PR00038">
    <property type="entry name" value="HTHLUXR"/>
</dbReference>
<dbReference type="RefSeq" id="WP_322522108.1">
    <property type="nucleotide sequence ID" value="NZ_CP140153.1"/>
</dbReference>
<feature type="domain" description="HTH luxR-type" evidence="4">
    <location>
        <begin position="195"/>
        <end position="261"/>
    </location>
</feature>
<evidence type="ECO:0000256" key="2">
    <source>
        <dbReference type="ARBA" id="ARBA00023125"/>
    </source>
</evidence>
<dbReference type="SMART" id="SM00421">
    <property type="entry name" value="HTH_LUXR"/>
    <property type="match status" value="1"/>
</dbReference>
<protein>
    <submittedName>
        <fullName evidence="5">Helix-turn-helix transcriptional regulator</fullName>
    </submittedName>
</protein>
<sequence length="263" mass="29787">MSLPDRVTSRIHQLWDELADFDAAQPDSSLDHLLTGLCELVNGQNAIWFAGVRMPQAGPNDPFSGWRPKGKHALRAFKNEREMERFVDKRVREGKVDLTTIRNVSFAGRLRANRLADLVPDDWFQGDFYQQMYRRFDLGDAIWAGCPVNVDAEVYIGVYRHLGEPCFTERDRDAVEAALRGLKWFHHRQLLNRGIIIADAPLTRTERRVLTELLTGGSEKEVADQLGHSPHTTHDYVKSIYRKFGVSNRAALMGLWLGASGGG</sequence>
<dbReference type="PANTHER" id="PTHR44688:SF16">
    <property type="entry name" value="DNA-BINDING TRANSCRIPTIONAL ACTIVATOR DEVR_DOSR"/>
    <property type="match status" value="1"/>
</dbReference>
<dbReference type="Gene3D" id="1.10.10.10">
    <property type="entry name" value="Winged helix-like DNA-binding domain superfamily/Winged helix DNA-binding domain"/>
    <property type="match status" value="1"/>
</dbReference>
<keyword evidence="3" id="KW-0804">Transcription</keyword>
<organism evidence="5 6">
    <name type="scientific">Guyparkeria halophila</name>
    <dbReference type="NCBI Taxonomy" id="47960"/>
    <lineage>
        <taxon>Bacteria</taxon>
        <taxon>Pseudomonadati</taxon>
        <taxon>Pseudomonadota</taxon>
        <taxon>Gammaproteobacteria</taxon>
        <taxon>Chromatiales</taxon>
        <taxon>Thioalkalibacteraceae</taxon>
        <taxon>Guyparkeria</taxon>
    </lineage>
</organism>